<comment type="caution">
    <text evidence="1">The sequence shown here is derived from an EMBL/GenBank/DDBJ whole genome shotgun (WGS) entry which is preliminary data.</text>
</comment>
<keyword evidence="2" id="KW-1185">Reference proteome</keyword>
<dbReference type="RefSeq" id="WP_345254137.1">
    <property type="nucleotide sequence ID" value="NZ_BAABGY010000005.1"/>
</dbReference>
<gene>
    <name evidence="1" type="ORF">GCM10023184_11620</name>
</gene>
<protein>
    <recommendedName>
        <fullName evidence="3">Peptidase</fullName>
    </recommendedName>
</protein>
<dbReference type="InterPro" id="IPR024079">
    <property type="entry name" value="MetalloPept_cat_dom_sf"/>
</dbReference>
<evidence type="ECO:0000313" key="1">
    <source>
        <dbReference type="EMBL" id="GAA4324316.1"/>
    </source>
</evidence>
<sequence>MKKILLSLTLVTLLAACKKSDRNNGTSSDGPIDDRNTGRAANALLSAGTYTSLQVEISYMPGYAPDAGALSRLNTFLQARLNKPGGITVTTRAIPAASNAVLSVSDLAAIEGANRTARSSGSTATIHILYTNGSYTESNVLGVAYRGTAVALFGKKIHDNSGGVGQASRTKLEATVLEHEIGHLLGLVDIGTPMQTPHKDPGGSAHCNNQNCLMYYAAETTDILGLLVTGSVPSLDAACINDLRGNGGR</sequence>
<evidence type="ECO:0000313" key="2">
    <source>
        <dbReference type="Proteomes" id="UP001501725"/>
    </source>
</evidence>
<dbReference type="Gene3D" id="3.40.390.10">
    <property type="entry name" value="Collagenase (Catalytic Domain)"/>
    <property type="match status" value="1"/>
</dbReference>
<proteinExistence type="predicted"/>
<reference evidence="2" key="1">
    <citation type="journal article" date="2019" name="Int. J. Syst. Evol. Microbiol.">
        <title>The Global Catalogue of Microorganisms (GCM) 10K type strain sequencing project: providing services to taxonomists for standard genome sequencing and annotation.</title>
        <authorList>
            <consortium name="The Broad Institute Genomics Platform"/>
            <consortium name="The Broad Institute Genome Sequencing Center for Infectious Disease"/>
            <person name="Wu L."/>
            <person name="Ma J."/>
        </authorList>
    </citation>
    <scope>NUCLEOTIDE SEQUENCE [LARGE SCALE GENOMIC DNA]</scope>
    <source>
        <strain evidence="2">JCM 17919</strain>
    </source>
</reference>
<dbReference type="Proteomes" id="UP001501725">
    <property type="component" value="Unassembled WGS sequence"/>
</dbReference>
<dbReference type="Pfam" id="PF13688">
    <property type="entry name" value="Reprolysin_5"/>
    <property type="match status" value="1"/>
</dbReference>
<dbReference type="EMBL" id="BAABGY010000005">
    <property type="protein sequence ID" value="GAA4324316.1"/>
    <property type="molecule type" value="Genomic_DNA"/>
</dbReference>
<accession>A0ABP8GH60</accession>
<evidence type="ECO:0008006" key="3">
    <source>
        <dbReference type="Google" id="ProtNLM"/>
    </source>
</evidence>
<name>A0ABP8GH60_9BACT</name>
<organism evidence="1 2">
    <name type="scientific">Flaviaesturariibacter amylovorans</name>
    <dbReference type="NCBI Taxonomy" id="1084520"/>
    <lineage>
        <taxon>Bacteria</taxon>
        <taxon>Pseudomonadati</taxon>
        <taxon>Bacteroidota</taxon>
        <taxon>Chitinophagia</taxon>
        <taxon>Chitinophagales</taxon>
        <taxon>Chitinophagaceae</taxon>
        <taxon>Flaviaestuariibacter</taxon>
    </lineage>
</organism>
<dbReference type="PROSITE" id="PS51257">
    <property type="entry name" value="PROKAR_LIPOPROTEIN"/>
    <property type="match status" value="1"/>
</dbReference>
<dbReference type="SUPFAM" id="SSF55486">
    <property type="entry name" value="Metalloproteases ('zincins'), catalytic domain"/>
    <property type="match status" value="1"/>
</dbReference>